<dbReference type="SUPFAM" id="SSF46785">
    <property type="entry name" value="Winged helix' DNA-binding domain"/>
    <property type="match status" value="1"/>
</dbReference>
<dbReference type="Pfam" id="PF25213">
    <property type="entry name" value="HVO_A0261_N"/>
    <property type="match status" value="1"/>
</dbReference>
<keyword evidence="3" id="KW-1185">Reference proteome</keyword>
<dbReference type="KEGG" id="ave:Arcve_1440"/>
<dbReference type="HOGENOM" id="CLU_975207_0_0_2"/>
<dbReference type="EMBL" id="CP002588">
    <property type="protein sequence ID" value="AEA47443.1"/>
    <property type="molecule type" value="Genomic_DNA"/>
</dbReference>
<dbReference type="AlphaFoldDB" id="F2KNW6"/>
<name>F2KNW6_ARCVS</name>
<evidence type="ECO:0000259" key="1">
    <source>
        <dbReference type="Pfam" id="PF25213"/>
    </source>
</evidence>
<organism evidence="2 3">
    <name type="scientific">Archaeoglobus veneficus (strain DSM 11195 / SNP6)</name>
    <dbReference type="NCBI Taxonomy" id="693661"/>
    <lineage>
        <taxon>Archaea</taxon>
        <taxon>Methanobacteriati</taxon>
        <taxon>Methanobacteriota</taxon>
        <taxon>Archaeoglobi</taxon>
        <taxon>Archaeoglobales</taxon>
        <taxon>Archaeoglobaceae</taxon>
        <taxon>Archaeoglobus</taxon>
    </lineage>
</organism>
<gene>
    <name evidence="2" type="ordered locus">Arcve_1440</name>
</gene>
<dbReference type="InterPro" id="IPR036390">
    <property type="entry name" value="WH_DNA-bd_sf"/>
</dbReference>
<dbReference type="InterPro" id="IPR057527">
    <property type="entry name" value="HVO_A0261-like_N"/>
</dbReference>
<reference evidence="2 3" key="1">
    <citation type="submission" date="2011-03" db="EMBL/GenBank/DDBJ databases">
        <title>The complete genome of Archaeoglobus veneficus SNP6.</title>
        <authorList>
            <consortium name="US DOE Joint Genome Institute (JGI-PGF)"/>
            <person name="Lucas S."/>
            <person name="Copeland A."/>
            <person name="Lapidus A."/>
            <person name="Bruce D."/>
            <person name="Goodwin L."/>
            <person name="Pitluck S."/>
            <person name="Kyrpides N."/>
            <person name="Mavromatis K."/>
            <person name="Pagani I."/>
            <person name="Ivanova N."/>
            <person name="Mikhailova N."/>
            <person name="Lu M."/>
            <person name="Detter J.C."/>
            <person name="Tapia R."/>
            <person name="Han C."/>
            <person name="Land M."/>
            <person name="Hauser L."/>
            <person name="Markowitz V."/>
            <person name="Cheng J.-F."/>
            <person name="Hugenholtz P."/>
            <person name="Woyke T."/>
            <person name="Wu D."/>
            <person name="Spring S."/>
            <person name="Brambilla E."/>
            <person name="Klenk H.-P."/>
            <person name="Eisen J.A."/>
        </authorList>
    </citation>
    <scope>NUCLEOTIDE SEQUENCE [LARGE SCALE GENOMIC DNA]</scope>
    <source>
        <strain>SNP6</strain>
    </source>
</reference>
<proteinExistence type="predicted"/>
<dbReference type="Gene3D" id="1.10.10.10">
    <property type="entry name" value="Winged helix-like DNA-binding domain superfamily/Winged helix DNA-binding domain"/>
    <property type="match status" value="1"/>
</dbReference>
<evidence type="ECO:0000313" key="3">
    <source>
        <dbReference type="Proteomes" id="UP000008136"/>
    </source>
</evidence>
<sequence>MMRELSLHGRIEILKHLMDGAMTLSELTKKVGCLPTSTISRSLKILNDCCMVKKNGNKFELTGIGYLIADYLSNVEQILPLWEYICDAGEFMKILPTELKPGLVYLCDAEIEPDPYAAMMKAFEDIKKANRYGKYITKIVSYEINIYMIERNIKGVHDYVIFYPDLLEKNIKVTAQAVKDVIGNTDIPIDELRRLINSDLKVLNLPFQLGIIDGKVIYLQMSQAENAPFFISRDKKCVEWGEKIFDYFWEIAEPVDLAAELKRYL</sequence>
<feature type="domain" description="HVO-A0261-like N-terminal" evidence="1">
    <location>
        <begin position="7"/>
        <end position="75"/>
    </location>
</feature>
<dbReference type="Proteomes" id="UP000008136">
    <property type="component" value="Chromosome"/>
</dbReference>
<protein>
    <recommendedName>
        <fullName evidence="1">HVO-A0261-like N-terminal domain-containing protein</fullName>
    </recommendedName>
</protein>
<dbReference type="eggNOG" id="arCOG04362">
    <property type="taxonomic scope" value="Archaea"/>
</dbReference>
<dbReference type="CDD" id="cd00090">
    <property type="entry name" value="HTH_ARSR"/>
    <property type="match status" value="1"/>
</dbReference>
<accession>F2KNW6</accession>
<dbReference type="InterPro" id="IPR036388">
    <property type="entry name" value="WH-like_DNA-bd_sf"/>
</dbReference>
<dbReference type="InterPro" id="IPR011991">
    <property type="entry name" value="ArsR-like_HTH"/>
</dbReference>
<evidence type="ECO:0000313" key="2">
    <source>
        <dbReference type="EMBL" id="AEA47443.1"/>
    </source>
</evidence>